<evidence type="ECO:0000313" key="3">
    <source>
        <dbReference type="Proteomes" id="UP000005087"/>
    </source>
</evidence>
<feature type="compositionally biased region" description="Basic and acidic residues" evidence="1">
    <location>
        <begin position="80"/>
        <end position="90"/>
    </location>
</feature>
<name>I1D0J4_9PSEU</name>
<dbReference type="EMBL" id="CM001484">
    <property type="protein sequence ID" value="EIE98468.1"/>
    <property type="molecule type" value="Genomic_DNA"/>
</dbReference>
<evidence type="ECO:0000256" key="1">
    <source>
        <dbReference type="SAM" id="MobiDB-lite"/>
    </source>
</evidence>
<dbReference type="AlphaFoldDB" id="I1D0J4"/>
<protein>
    <submittedName>
        <fullName evidence="2">Uncharacterized protein</fullName>
    </submittedName>
</protein>
<dbReference type="HOGENOM" id="CLU_139185_0_0_11"/>
<feature type="region of interest" description="Disordered" evidence="1">
    <location>
        <begin position="80"/>
        <end position="129"/>
    </location>
</feature>
<dbReference type="OrthoDB" id="3480500at2"/>
<organism evidence="2 3">
    <name type="scientific">Saccharomonospora glauca K62</name>
    <dbReference type="NCBI Taxonomy" id="928724"/>
    <lineage>
        <taxon>Bacteria</taxon>
        <taxon>Bacillati</taxon>
        <taxon>Actinomycetota</taxon>
        <taxon>Actinomycetes</taxon>
        <taxon>Pseudonocardiales</taxon>
        <taxon>Pseudonocardiaceae</taxon>
        <taxon>Saccharomonospora</taxon>
    </lineage>
</organism>
<dbReference type="STRING" id="928724.SacglDRAFT_01549"/>
<gene>
    <name evidence="2" type="ORF">SacglDRAFT_01549</name>
</gene>
<proteinExistence type="predicted"/>
<dbReference type="RefSeq" id="WP_005463176.1">
    <property type="nucleotide sequence ID" value="NZ_CM001484.1"/>
</dbReference>
<evidence type="ECO:0000313" key="2">
    <source>
        <dbReference type="EMBL" id="EIE98468.1"/>
    </source>
</evidence>
<dbReference type="eggNOG" id="ENOG502ZGV9">
    <property type="taxonomic scope" value="Bacteria"/>
</dbReference>
<reference evidence="2 3" key="1">
    <citation type="submission" date="2011-09" db="EMBL/GenBank/DDBJ databases">
        <authorList>
            <consortium name="US DOE Joint Genome Institute (JGI-PGF)"/>
            <person name="Lucas S."/>
            <person name="Han J."/>
            <person name="Lapidus A."/>
            <person name="Cheng J.-F."/>
            <person name="Goodwin L."/>
            <person name="Pitluck S."/>
            <person name="Peters L."/>
            <person name="Land M.L."/>
            <person name="Hauser L."/>
            <person name="Brambilla E."/>
            <person name="Klenk H.-P."/>
            <person name="Woyke T.J."/>
        </authorList>
    </citation>
    <scope>NUCLEOTIDE SEQUENCE [LARGE SCALE GENOMIC DNA]</scope>
    <source>
        <strain evidence="2 3">K62</strain>
    </source>
</reference>
<sequence length="129" mass="15038">MAKPEPEPMLDIARGDAALSRHLKNSLTLLRDKVPDPEFRALVDDILTGRRSLRDTFTSPAFARALDPLVDQAVQHYRGMSEEEREELARTGEQQFEQLRQDETKRATARRRRDADEDDEDFSDRNWLR</sequence>
<accession>I1D0J4</accession>
<reference evidence="3" key="2">
    <citation type="submission" date="2012-01" db="EMBL/GenBank/DDBJ databases">
        <title>Noncontiguous Finished sequence of chromosome of Saccharomonospora glauca K62.</title>
        <authorList>
            <consortium name="US DOE Joint Genome Institute"/>
            <person name="Lucas S."/>
            <person name="Han J."/>
            <person name="Lapidus A."/>
            <person name="Cheng J.-F."/>
            <person name="Goodwin L."/>
            <person name="Pitluck S."/>
            <person name="Peters L."/>
            <person name="Mikhailova N."/>
            <person name="Held B."/>
            <person name="Detter J.C."/>
            <person name="Han C."/>
            <person name="Tapia R."/>
            <person name="Land M."/>
            <person name="Hauser L."/>
            <person name="Kyrpides N."/>
            <person name="Ivanova N."/>
            <person name="Pagani I."/>
            <person name="Brambilla E.-M."/>
            <person name="Klenk H.-P."/>
            <person name="Woyke T."/>
        </authorList>
    </citation>
    <scope>NUCLEOTIDE SEQUENCE [LARGE SCALE GENOMIC DNA]</scope>
    <source>
        <strain evidence="3">K62</strain>
    </source>
</reference>
<dbReference type="Proteomes" id="UP000005087">
    <property type="component" value="Chromosome"/>
</dbReference>
<keyword evidence="3" id="KW-1185">Reference proteome</keyword>